<proteinExistence type="predicted"/>
<organism evidence="1 2">
    <name type="scientific">Botrytis fragariae</name>
    <dbReference type="NCBI Taxonomy" id="1964551"/>
    <lineage>
        <taxon>Eukaryota</taxon>
        <taxon>Fungi</taxon>
        <taxon>Dikarya</taxon>
        <taxon>Ascomycota</taxon>
        <taxon>Pezizomycotina</taxon>
        <taxon>Leotiomycetes</taxon>
        <taxon>Helotiales</taxon>
        <taxon>Sclerotiniaceae</taxon>
        <taxon>Botrytis</taxon>
    </lineage>
</organism>
<gene>
    <name evidence="1" type="ORF">Bfra_011439</name>
</gene>
<reference evidence="1 2" key="1">
    <citation type="journal article" date="2020" name="Phytopathology">
        <title>A high-quality genome resource of Botrytis fragariae, a new and rapidly spreading fungal pathogen causing strawberry gray mold in the U.S.A.</title>
        <authorList>
            <person name="Wu Y."/>
            <person name="Saski C.A."/>
            <person name="Schnabel G."/>
            <person name="Xiao S."/>
            <person name="Hu M."/>
        </authorList>
    </citation>
    <scope>NUCLEOTIDE SEQUENCE [LARGE SCALE GENOMIC DNA]</scope>
    <source>
        <strain evidence="1 2">BVB16</strain>
    </source>
</reference>
<dbReference type="GeneID" id="59265458"/>
<dbReference type="AlphaFoldDB" id="A0A8H6AY57"/>
<keyword evidence="2" id="KW-1185">Reference proteome</keyword>
<protein>
    <submittedName>
        <fullName evidence="1">Uncharacterized protein</fullName>
    </submittedName>
</protein>
<accession>A0A8H6AY57</accession>
<name>A0A8H6AY57_9HELO</name>
<dbReference type="EMBL" id="JABFCT010000005">
    <property type="protein sequence ID" value="KAF5875677.1"/>
    <property type="molecule type" value="Genomic_DNA"/>
</dbReference>
<dbReference type="RefSeq" id="XP_037194623.1">
    <property type="nucleotide sequence ID" value="XM_037341766.1"/>
</dbReference>
<sequence>MLREIAATKISDNVSFEDASTSPMAMATAAGDPEVVRNIIEEIKASDVELTSGFDAITENDTSQLLADILSATGNGKGKFVLTVPSPEEYPRLEDVEVFMTVAARLGTDAQDVGA</sequence>
<dbReference type="OrthoDB" id="3563078at2759"/>
<dbReference type="Proteomes" id="UP000531561">
    <property type="component" value="Unassembled WGS sequence"/>
</dbReference>
<evidence type="ECO:0000313" key="1">
    <source>
        <dbReference type="EMBL" id="KAF5875677.1"/>
    </source>
</evidence>
<comment type="caution">
    <text evidence="1">The sequence shown here is derived from an EMBL/GenBank/DDBJ whole genome shotgun (WGS) entry which is preliminary data.</text>
</comment>
<evidence type="ECO:0000313" key="2">
    <source>
        <dbReference type="Proteomes" id="UP000531561"/>
    </source>
</evidence>